<dbReference type="PANTHER" id="PTHR26379:SF187">
    <property type="entry name" value="OS07G0655300 PROTEIN"/>
    <property type="match status" value="1"/>
</dbReference>
<evidence type="ECO:0000256" key="1">
    <source>
        <dbReference type="ARBA" id="ARBA00004906"/>
    </source>
</evidence>
<name>A0A679BDT0_ORYGL</name>
<protein>
    <recommendedName>
        <fullName evidence="2">BTB domain-containing protein</fullName>
    </recommendedName>
</protein>
<evidence type="ECO:0000313" key="3">
    <source>
        <dbReference type="EMBL" id="BBF89566.1"/>
    </source>
</evidence>
<dbReference type="SUPFAM" id="SSF54695">
    <property type="entry name" value="POZ domain"/>
    <property type="match status" value="1"/>
</dbReference>
<proteinExistence type="predicted"/>
<dbReference type="EMBL" id="AP018863">
    <property type="protein sequence ID" value="BBF89566.1"/>
    <property type="molecule type" value="Genomic_DNA"/>
</dbReference>
<evidence type="ECO:0000259" key="2">
    <source>
        <dbReference type="Pfam" id="PF00651"/>
    </source>
</evidence>
<dbReference type="PANTHER" id="PTHR26379">
    <property type="entry name" value="BTB/POZ AND MATH DOMAIN-CONTAINING PROTEIN 1"/>
    <property type="match status" value="1"/>
</dbReference>
<feature type="domain" description="BTB" evidence="2">
    <location>
        <begin position="87"/>
        <end position="143"/>
    </location>
</feature>
<gene>
    <name evidence="3" type="primary">Ogla0133M13.15</name>
</gene>
<dbReference type="GO" id="GO:0016567">
    <property type="term" value="P:protein ubiquitination"/>
    <property type="evidence" value="ECO:0007669"/>
    <property type="project" value="InterPro"/>
</dbReference>
<organism evidence="3">
    <name type="scientific">Oryza glaberrima</name>
    <name type="common">African rice</name>
    <dbReference type="NCBI Taxonomy" id="4538"/>
    <lineage>
        <taxon>Eukaryota</taxon>
        <taxon>Viridiplantae</taxon>
        <taxon>Streptophyta</taxon>
        <taxon>Embryophyta</taxon>
        <taxon>Tracheophyta</taxon>
        <taxon>Spermatophyta</taxon>
        <taxon>Magnoliopsida</taxon>
        <taxon>Liliopsida</taxon>
        <taxon>Poales</taxon>
        <taxon>Poaceae</taxon>
        <taxon>BOP clade</taxon>
        <taxon>Oryzoideae</taxon>
        <taxon>Oryzeae</taxon>
        <taxon>Oryzinae</taxon>
        <taxon>Oryza</taxon>
    </lineage>
</organism>
<dbReference type="Gene3D" id="3.30.710.10">
    <property type="entry name" value="Potassium Channel Kv1.1, Chain A"/>
    <property type="match status" value="1"/>
</dbReference>
<sequence length="159" mass="18159">MATNKRWGYEKFIKRNKMESWLWSFLRLGGERFGIRSNIAVVTSARHCRHEAACIVVVVDDCGGLVVVPPPDLHRHLGDLLASELADDTDPSVFLTMLQFIYTDILPHIDEDDMTRTARNLLVVAHRYKIEKLKLICEDMLHKCIDGTMVEPASHIIEC</sequence>
<dbReference type="InterPro" id="IPR011333">
    <property type="entry name" value="SKP1/BTB/POZ_sf"/>
</dbReference>
<comment type="pathway">
    <text evidence="1">Protein modification; protein ubiquitination.</text>
</comment>
<dbReference type="InterPro" id="IPR045005">
    <property type="entry name" value="BPM1-6"/>
</dbReference>
<dbReference type="InterPro" id="IPR000210">
    <property type="entry name" value="BTB/POZ_dom"/>
</dbReference>
<dbReference type="Pfam" id="PF00651">
    <property type="entry name" value="BTB"/>
    <property type="match status" value="1"/>
</dbReference>
<dbReference type="AlphaFoldDB" id="A0A679BDT0"/>
<accession>A0A679BDT0</accession>
<reference evidence="3" key="1">
    <citation type="submission" date="2018-08" db="EMBL/GenBank/DDBJ databases">
        <title>Oryza glaberrima genomic DNA, chromosome 11, BAC clone:Ogla0133M13.</title>
        <authorList>
            <person name="Wu J."/>
            <person name="Kanamori H."/>
        </authorList>
    </citation>
    <scope>NUCLEOTIDE SEQUENCE</scope>
    <source>
        <strain evidence="3">IRGC104038</strain>
    </source>
</reference>